<dbReference type="RefSeq" id="WP_000348751.1">
    <property type="nucleotide sequence ID" value="NZ_CP013278.1"/>
</dbReference>
<proteinExistence type="predicted"/>
<keyword evidence="1" id="KW-0614">Plasmid</keyword>
<sequence>MDGKILIQTLLYGINQLATKQVTQIDAGKDILISSMKILDIGKEMVIPKLFQKEASATYNINNNRVVSDMSLLSEVLTAFLRKKKELIGSSRIDSSESFKYRRNTGTTLPLQFHDFFIVEQAYMYSLAYLDSSDDYAYEYDGLIELGALVAIYLFENMTRQNEYYLHDSWGNMDENPGGLYKFKSNTNVKDYIESIIEDIEGIDEHEEDEDEEE</sequence>
<name>A0A160LJZ2_BACTI</name>
<dbReference type="EMBL" id="CP013278">
    <property type="protein sequence ID" value="AND28507.1"/>
    <property type="molecule type" value="Genomic_DNA"/>
</dbReference>
<dbReference type="AlphaFoldDB" id="A0A160LJZ2"/>
<accession>A0A160LJZ2</accession>
<protein>
    <submittedName>
        <fullName evidence="1">Uncharacterized protein</fullName>
    </submittedName>
</protein>
<organism evidence="1">
    <name type="scientific">Bacillus thuringiensis subsp. israelensis</name>
    <dbReference type="NCBI Taxonomy" id="1430"/>
    <lineage>
        <taxon>Bacteria</taxon>
        <taxon>Bacillati</taxon>
        <taxon>Bacillota</taxon>
        <taxon>Bacilli</taxon>
        <taxon>Bacillales</taxon>
        <taxon>Bacillaceae</taxon>
        <taxon>Bacillus</taxon>
        <taxon>Bacillus cereus group</taxon>
    </lineage>
</organism>
<dbReference type="PATRIC" id="fig|1430.6.peg.2136"/>
<reference evidence="1" key="1">
    <citation type="journal article" date="2017" name="Res. Microbiol.">
        <title>Comparative genomics of extrachromosomal elements in Bacillus thuringiensis subsp. israelensis.</title>
        <authorList>
            <person name="Bolotin A."/>
            <person name="Gillis A."/>
            <person name="Sanchis V."/>
            <person name="Nielsen-LeRoux C."/>
            <person name="Mahillon J."/>
            <person name="Lereclus D."/>
            <person name="Sorokin A."/>
        </authorList>
    </citation>
    <scope>NUCLEOTIDE SEQUENCE</scope>
    <source>
        <strain evidence="1">AM65-52</strain>
        <plasmid evidence="1">pAM65-52-3-235K</plasmid>
    </source>
</reference>
<evidence type="ECO:0000313" key="1">
    <source>
        <dbReference type="EMBL" id="AND28507.1"/>
    </source>
</evidence>
<gene>
    <name evidence="1" type="ORF">ATN07_32790</name>
</gene>
<geneLocation type="plasmid" evidence="1">
    <name>pAM65-52-3-235K</name>
</geneLocation>